<evidence type="ECO:0000313" key="2">
    <source>
        <dbReference type="Proteomes" id="UP000298200"/>
    </source>
</evidence>
<dbReference type="RefSeq" id="WP_135632506.1">
    <property type="nucleotide sequence ID" value="NZ_RQFU01000001.1"/>
</dbReference>
<accession>A0ABY2M819</accession>
<proteinExistence type="predicted"/>
<dbReference type="EMBL" id="RQFU01000001">
    <property type="protein sequence ID" value="TGL25908.1"/>
    <property type="molecule type" value="Genomic_DNA"/>
</dbReference>
<evidence type="ECO:0008006" key="3">
    <source>
        <dbReference type="Google" id="ProtNLM"/>
    </source>
</evidence>
<organism evidence="1 2">
    <name type="scientific">Leptospira yanagawae</name>
    <dbReference type="NCBI Taxonomy" id="293069"/>
    <lineage>
        <taxon>Bacteria</taxon>
        <taxon>Pseudomonadati</taxon>
        <taxon>Spirochaetota</taxon>
        <taxon>Spirochaetia</taxon>
        <taxon>Leptospirales</taxon>
        <taxon>Leptospiraceae</taxon>
        <taxon>Leptospira</taxon>
    </lineage>
</organism>
<keyword evidence="2" id="KW-1185">Reference proteome</keyword>
<reference evidence="2" key="1">
    <citation type="journal article" date="2019" name="PLoS Negl. Trop. Dis.">
        <title>Revisiting the worldwide diversity of Leptospira species in the environment.</title>
        <authorList>
            <person name="Vincent A.T."/>
            <person name="Schiettekatte O."/>
            <person name="Bourhy P."/>
            <person name="Veyrier F.J."/>
            <person name="Picardeau M."/>
        </authorList>
    </citation>
    <scope>NUCLEOTIDE SEQUENCE [LARGE SCALE GENOMIC DNA]</scope>
    <source>
        <strain evidence="2">201800272</strain>
    </source>
</reference>
<comment type="caution">
    <text evidence="1">The sequence shown here is derived from an EMBL/GenBank/DDBJ whole genome shotgun (WGS) entry which is preliminary data.</text>
</comment>
<evidence type="ECO:0000313" key="1">
    <source>
        <dbReference type="EMBL" id="TGL25908.1"/>
    </source>
</evidence>
<name>A0ABY2M819_9LEPT</name>
<sequence>MMRITLTNLILFSFFTLTNCYYNPLVNSLLNPPETEENNSALALLGLPGSTLLITGQIIDANGVGEAGLVLQSGKTFAPQTKSIASGNSTFVGGRFYVPYQTGQISYTVYKDNLYYFEFTLDVANASQISYSLYGAAPGIQINGLTTIDGSQPSNVFDLVKAYTTDGFSNQVLLTGIVTTPITSMHFEFSEAPIPALPNEFVNDWISENISVSPATSFDNVMNVSDNTLTISPMGLTFNVNYEIILKTSILSASGKPLTPRTIRFFYPPPS</sequence>
<gene>
    <name evidence="1" type="ORF">EHQ46_00035</name>
</gene>
<dbReference type="Proteomes" id="UP000298200">
    <property type="component" value="Unassembled WGS sequence"/>
</dbReference>
<protein>
    <recommendedName>
        <fullName evidence="3">SbsA Ig-like domain-containing protein</fullName>
    </recommendedName>
</protein>